<evidence type="ECO:0000256" key="5">
    <source>
        <dbReference type="ARBA" id="ARBA00022516"/>
    </source>
</evidence>
<dbReference type="PANTHER" id="PTHR33694">
    <property type="entry name" value="UDP-3-O-ACYL-N-ACETYLGLUCOSAMINE DEACETYLASE 1, MITOCHONDRIAL-RELATED"/>
    <property type="match status" value="1"/>
</dbReference>
<protein>
    <recommendedName>
        <fullName evidence="4">UDP-3-O-acyl-N-acetylglucosamine deacetylase</fullName>
        <ecNumber evidence="4">3.5.1.108</ecNumber>
    </recommendedName>
</protein>
<evidence type="ECO:0000256" key="9">
    <source>
        <dbReference type="ARBA" id="ARBA00022833"/>
    </source>
</evidence>
<dbReference type="PANTHER" id="PTHR33694:SF1">
    <property type="entry name" value="UDP-3-O-ACYL-N-ACETYLGLUCOSAMINE DEACETYLASE 1, MITOCHONDRIAL-RELATED"/>
    <property type="match status" value="1"/>
</dbReference>
<evidence type="ECO:0000256" key="6">
    <source>
        <dbReference type="ARBA" id="ARBA00022556"/>
    </source>
</evidence>
<evidence type="ECO:0000256" key="7">
    <source>
        <dbReference type="ARBA" id="ARBA00022723"/>
    </source>
</evidence>
<evidence type="ECO:0000256" key="11">
    <source>
        <dbReference type="ARBA" id="ARBA00024535"/>
    </source>
</evidence>
<dbReference type="GO" id="GO:0103117">
    <property type="term" value="F:UDP-3-O-acyl-N-acetylglucosamine deacetylase activity"/>
    <property type="evidence" value="ECO:0007669"/>
    <property type="project" value="UniProtKB-EC"/>
</dbReference>
<dbReference type="Proteomes" id="UP000825729">
    <property type="component" value="Unassembled WGS sequence"/>
</dbReference>
<dbReference type="InterPro" id="IPR020568">
    <property type="entry name" value="Ribosomal_Su5_D2-typ_SF"/>
</dbReference>
<gene>
    <name evidence="13" type="ORF">H6P81_015825</name>
</gene>
<comment type="cofactor">
    <cofactor evidence="1">
        <name>Zn(2+)</name>
        <dbReference type="ChEBI" id="CHEBI:29105"/>
    </cofactor>
</comment>
<evidence type="ECO:0000256" key="2">
    <source>
        <dbReference type="ARBA" id="ARBA00005002"/>
    </source>
</evidence>
<organism evidence="13 14">
    <name type="scientific">Aristolochia fimbriata</name>
    <name type="common">White veined hardy Dutchman's pipe vine</name>
    <dbReference type="NCBI Taxonomy" id="158543"/>
    <lineage>
        <taxon>Eukaryota</taxon>
        <taxon>Viridiplantae</taxon>
        <taxon>Streptophyta</taxon>
        <taxon>Embryophyta</taxon>
        <taxon>Tracheophyta</taxon>
        <taxon>Spermatophyta</taxon>
        <taxon>Magnoliopsida</taxon>
        <taxon>Magnoliidae</taxon>
        <taxon>Piperales</taxon>
        <taxon>Aristolochiaceae</taxon>
        <taxon>Aristolochia</taxon>
    </lineage>
</organism>
<dbReference type="GO" id="GO:0046872">
    <property type="term" value="F:metal ion binding"/>
    <property type="evidence" value="ECO:0007669"/>
    <property type="project" value="UniProtKB-KW"/>
</dbReference>
<dbReference type="NCBIfam" id="TIGR00325">
    <property type="entry name" value="lpxC"/>
    <property type="match status" value="1"/>
</dbReference>
<evidence type="ECO:0000256" key="8">
    <source>
        <dbReference type="ARBA" id="ARBA00022801"/>
    </source>
</evidence>
<dbReference type="InterPro" id="IPR015870">
    <property type="entry name" value="UDP-acyl_N-AcGlcN_deAcase_N"/>
</dbReference>
<reference evidence="13 14" key="1">
    <citation type="submission" date="2021-07" db="EMBL/GenBank/DDBJ databases">
        <title>The Aristolochia fimbriata genome: insights into angiosperm evolution, floral development and chemical biosynthesis.</title>
        <authorList>
            <person name="Jiao Y."/>
        </authorList>
    </citation>
    <scope>NUCLEOTIDE SEQUENCE [LARGE SCALE GENOMIC DNA]</scope>
    <source>
        <strain evidence="13">IBCAS-2021</strain>
        <tissue evidence="13">Leaf</tissue>
    </source>
</reference>
<evidence type="ECO:0000256" key="1">
    <source>
        <dbReference type="ARBA" id="ARBA00001947"/>
    </source>
</evidence>
<dbReference type="EC" id="3.5.1.108" evidence="4"/>
<dbReference type="Pfam" id="PF03331">
    <property type="entry name" value="LpxC"/>
    <property type="match status" value="1"/>
</dbReference>
<dbReference type="GO" id="GO:0016020">
    <property type="term" value="C:membrane"/>
    <property type="evidence" value="ECO:0007669"/>
    <property type="project" value="GOC"/>
</dbReference>
<proteinExistence type="inferred from homology"/>
<accession>A0AAV7E6K4</accession>
<comment type="pathway">
    <text evidence="2">Glycolipid biosynthesis; lipid IV(A) biosynthesis; lipid IV(A) from (3R)-3-hydroxytetradecanoyl-[acyl-carrier-protein] and UDP-N-acetyl-alpha-D-glucosamine: step 2/6.</text>
</comment>
<dbReference type="GO" id="GO:0005739">
    <property type="term" value="C:mitochondrion"/>
    <property type="evidence" value="ECO:0007669"/>
    <property type="project" value="UniProtKB-ARBA"/>
</dbReference>
<dbReference type="SUPFAM" id="SSF54211">
    <property type="entry name" value="Ribosomal protein S5 domain 2-like"/>
    <property type="match status" value="2"/>
</dbReference>
<dbReference type="HAMAP" id="MF_00388">
    <property type="entry name" value="LpxC"/>
    <property type="match status" value="1"/>
</dbReference>
<evidence type="ECO:0000313" key="14">
    <source>
        <dbReference type="Proteomes" id="UP000825729"/>
    </source>
</evidence>
<keyword evidence="7" id="KW-0479">Metal-binding</keyword>
<keyword evidence="9" id="KW-0862">Zinc</keyword>
<evidence type="ECO:0000256" key="3">
    <source>
        <dbReference type="ARBA" id="ARBA00006170"/>
    </source>
</evidence>
<dbReference type="InterPro" id="IPR004463">
    <property type="entry name" value="UDP-acyl_GlcNac_deAcase"/>
</dbReference>
<keyword evidence="14" id="KW-1185">Reference proteome</keyword>
<evidence type="ECO:0000256" key="4">
    <source>
        <dbReference type="ARBA" id="ARBA00012745"/>
    </source>
</evidence>
<keyword evidence="6" id="KW-0441">Lipid A biosynthesis</keyword>
<evidence type="ECO:0000256" key="10">
    <source>
        <dbReference type="ARBA" id="ARBA00023098"/>
    </source>
</evidence>
<dbReference type="EMBL" id="JAINDJ010000006">
    <property type="protein sequence ID" value="KAG9444485.1"/>
    <property type="molecule type" value="Genomic_DNA"/>
</dbReference>
<comment type="catalytic activity">
    <reaction evidence="11">
        <text>a UDP-3-O-[(3R)-3-hydroxyacyl]-N-acetyl-alpha-D-glucosamine + H2O = a UDP-3-O-[(3R)-3-hydroxyacyl]-alpha-D-glucosamine + acetate</text>
        <dbReference type="Rhea" id="RHEA:67816"/>
        <dbReference type="ChEBI" id="CHEBI:15377"/>
        <dbReference type="ChEBI" id="CHEBI:30089"/>
        <dbReference type="ChEBI" id="CHEBI:137740"/>
        <dbReference type="ChEBI" id="CHEBI:173225"/>
        <dbReference type="EC" id="3.5.1.108"/>
    </reaction>
</comment>
<dbReference type="GO" id="GO:0009245">
    <property type="term" value="P:lipid A biosynthetic process"/>
    <property type="evidence" value="ECO:0007669"/>
    <property type="project" value="UniProtKB-KW"/>
</dbReference>
<evidence type="ECO:0000256" key="12">
    <source>
        <dbReference type="ARBA" id="ARBA00024987"/>
    </source>
</evidence>
<keyword evidence="10" id="KW-0443">Lipid metabolism</keyword>
<sequence length="315" mass="34157">MKAIRKAASKFSKLAATPISWKETGLLQQTLVSKVSRSGISLHSGAHTTATICPARAGEGRLFVCGGHKIPASVDFVSESSLCTTLCRDGVIVRTVEHLLSALEVVGVDNCRIELTGGNEVPLLDGSAKEWVQAIEEVGLCIAEDENGNNIDKKAPFVLEPVHLWKHDSFLAAFPSSSVNITYGIDFPQVSAIGCQWFSCFSLDRSVYTKEIAPSRTFCIYEEVERLRGAGLIQGGSAENAIVCSSTMGWLNPPLLFDDEPCRHKVLDLIGDLSLLAQDGHQGFPVGHIIAYKGGHSLHTQLLRLLSASRWRDQS</sequence>
<dbReference type="AlphaFoldDB" id="A0AAV7E6K4"/>
<dbReference type="Gene3D" id="3.30.230.20">
    <property type="entry name" value="lpxc deacetylase, domain 1"/>
    <property type="match status" value="1"/>
</dbReference>
<keyword evidence="8" id="KW-0378">Hydrolase</keyword>
<dbReference type="Gene3D" id="3.30.1700.10">
    <property type="entry name" value="lpxc deacetylase, domain 2"/>
    <property type="match status" value="1"/>
</dbReference>
<comment type="caution">
    <text evidence="13">The sequence shown here is derived from an EMBL/GenBank/DDBJ whole genome shotgun (WGS) entry which is preliminary data.</text>
</comment>
<evidence type="ECO:0000313" key="13">
    <source>
        <dbReference type="EMBL" id="KAG9444485.1"/>
    </source>
</evidence>
<dbReference type="GO" id="GO:2001289">
    <property type="term" value="P:lipid X metabolic process"/>
    <property type="evidence" value="ECO:0007669"/>
    <property type="project" value="UniProtKB-ARBA"/>
</dbReference>
<name>A0AAV7E6K4_ARIFI</name>
<comment type="similarity">
    <text evidence="3">Belongs to the LpxC family.</text>
</comment>
<dbReference type="InterPro" id="IPR011334">
    <property type="entry name" value="UDP-acyl_GlcNac_deAcase_C"/>
</dbReference>
<comment type="function">
    <text evidence="12">Involved in the biosynthesis of lipid A, a phosphorylated glycolipid that in bacteria anchors the lipopolysaccharide to the outer membrane of the cell. Lipid A-like molecules in plants may serve as structural components of the outer membranes of mitochondria and/or chloroplasts, or may be involved in signal transduction or plant defense responses.</text>
</comment>
<keyword evidence="5" id="KW-0444">Lipid biosynthesis</keyword>